<evidence type="ECO:0000256" key="2">
    <source>
        <dbReference type="ARBA" id="ARBA00000711"/>
    </source>
</evidence>
<keyword evidence="13 14" id="KW-0342">GTP-binding</keyword>
<evidence type="ECO:0000313" key="18">
    <source>
        <dbReference type="Proteomes" id="UP000273516"/>
    </source>
</evidence>
<organism evidence="17 18">
    <name type="scientific">Paracoccus alkanivorans</name>
    <dbReference type="NCBI Taxonomy" id="2116655"/>
    <lineage>
        <taxon>Bacteria</taxon>
        <taxon>Pseudomonadati</taxon>
        <taxon>Pseudomonadota</taxon>
        <taxon>Alphaproteobacteria</taxon>
        <taxon>Rhodobacterales</taxon>
        <taxon>Paracoccaceae</taxon>
        <taxon>Paracoccus</taxon>
    </lineage>
</organism>
<keyword evidence="10 14" id="KW-0547">Nucleotide-binding</keyword>
<comment type="similarity">
    <text evidence="7 14">Belongs to the CobU/CobP family.</text>
</comment>
<feature type="binding site" evidence="16">
    <location>
        <begin position="12"/>
        <end position="19"/>
    </location>
    <ligand>
        <name>GTP</name>
        <dbReference type="ChEBI" id="CHEBI:37565"/>
    </ligand>
</feature>
<evidence type="ECO:0000256" key="12">
    <source>
        <dbReference type="ARBA" id="ARBA00022840"/>
    </source>
</evidence>
<dbReference type="OrthoDB" id="9788370at2"/>
<keyword evidence="11 14" id="KW-0418">Kinase</keyword>
<evidence type="ECO:0000256" key="1">
    <source>
        <dbReference type="ARBA" id="ARBA00000312"/>
    </source>
</evidence>
<evidence type="ECO:0000256" key="4">
    <source>
        <dbReference type="ARBA" id="ARBA00003889"/>
    </source>
</evidence>
<evidence type="ECO:0000256" key="9">
    <source>
        <dbReference type="ARBA" id="ARBA00022679"/>
    </source>
</evidence>
<accession>A0A3M0MEU8</accession>
<comment type="function">
    <text evidence="4 14">Catalyzes ATP-dependent phosphorylation of adenosylcobinamide and addition of GMP to adenosylcobinamide phosphate.</text>
</comment>
<evidence type="ECO:0000256" key="14">
    <source>
        <dbReference type="PIRNR" id="PIRNR006135"/>
    </source>
</evidence>
<evidence type="ECO:0000256" key="15">
    <source>
        <dbReference type="PIRSR" id="PIRSR006135-1"/>
    </source>
</evidence>
<evidence type="ECO:0000256" key="6">
    <source>
        <dbReference type="ARBA" id="ARBA00005159"/>
    </source>
</evidence>
<evidence type="ECO:0000256" key="11">
    <source>
        <dbReference type="ARBA" id="ARBA00022777"/>
    </source>
</evidence>
<dbReference type="Pfam" id="PF02283">
    <property type="entry name" value="CobU"/>
    <property type="match status" value="1"/>
</dbReference>
<name>A0A3M0MEU8_9RHOB</name>
<evidence type="ECO:0000256" key="16">
    <source>
        <dbReference type="PIRSR" id="PIRSR006135-2"/>
    </source>
</evidence>
<keyword evidence="9 14" id="KW-0808">Transferase</keyword>
<evidence type="ECO:0000256" key="3">
    <source>
        <dbReference type="ARBA" id="ARBA00001522"/>
    </source>
</evidence>
<dbReference type="GO" id="GO:0009236">
    <property type="term" value="P:cobalamin biosynthetic process"/>
    <property type="evidence" value="ECO:0007669"/>
    <property type="project" value="UniProtKB-UniRule"/>
</dbReference>
<dbReference type="Proteomes" id="UP000273516">
    <property type="component" value="Unassembled WGS sequence"/>
</dbReference>
<sequence length="176" mass="19695">MTENRYITLVTGGARSGKSALAERLVARHGLPRIYIATAESRDSEMSERIAQHQSRRGESWITVEEPVALDRALRETDGRGVRLVDCLTLWLANCMDSADVEGLVLTLRQQRMPVVLVTNELGQGIVPGNEMARRFRDRHGWMNQAVAGIADEVWMSVSGQPLRLKPAREEIDALF</sequence>
<keyword evidence="12 14" id="KW-0067">ATP-binding</keyword>
<evidence type="ECO:0000256" key="10">
    <source>
        <dbReference type="ARBA" id="ARBA00022741"/>
    </source>
</evidence>
<protein>
    <recommendedName>
        <fullName evidence="14">Bifunctional adenosylcobalamin biosynthesis protein</fullName>
        <ecNumber evidence="14">2.7.1.156</ecNumber>
        <ecNumber evidence="14">2.7.7.62</ecNumber>
    </recommendedName>
</protein>
<comment type="pathway">
    <text evidence="5 14">Cofactor biosynthesis; adenosylcobalamin biosynthesis; adenosylcobalamin from cob(II)yrinate a,c-diamide: step 6/7.</text>
</comment>
<feature type="binding site" evidence="16">
    <location>
        <position position="86"/>
    </location>
    <ligand>
        <name>GTP</name>
        <dbReference type="ChEBI" id="CHEBI:37565"/>
    </ligand>
</feature>
<feature type="binding site" evidence="16">
    <location>
        <position position="65"/>
    </location>
    <ligand>
        <name>GTP</name>
        <dbReference type="ChEBI" id="CHEBI:37565"/>
    </ligand>
</feature>
<dbReference type="GO" id="GO:0005524">
    <property type="term" value="F:ATP binding"/>
    <property type="evidence" value="ECO:0007669"/>
    <property type="project" value="UniProtKB-UniRule"/>
</dbReference>
<keyword evidence="17" id="KW-0548">Nucleotidyltransferase</keyword>
<evidence type="ECO:0000313" key="17">
    <source>
        <dbReference type="EMBL" id="RMC36109.1"/>
    </source>
</evidence>
<comment type="catalytic activity">
    <reaction evidence="3">
        <text>adenosylcob(III)inamide + GTP = adenosylcob(III)inamide phosphate + GDP + H(+)</text>
        <dbReference type="Rhea" id="RHEA:15765"/>
        <dbReference type="ChEBI" id="CHEBI:2480"/>
        <dbReference type="ChEBI" id="CHEBI:15378"/>
        <dbReference type="ChEBI" id="CHEBI:37565"/>
        <dbReference type="ChEBI" id="CHEBI:58189"/>
        <dbReference type="ChEBI" id="CHEBI:58502"/>
        <dbReference type="EC" id="2.7.1.156"/>
    </reaction>
</comment>
<dbReference type="PANTHER" id="PTHR34848">
    <property type="match status" value="1"/>
</dbReference>
<evidence type="ECO:0000256" key="5">
    <source>
        <dbReference type="ARBA" id="ARBA00004692"/>
    </source>
</evidence>
<comment type="catalytic activity">
    <reaction evidence="1 14">
        <text>adenosylcob(III)inamide + ATP = adenosylcob(III)inamide phosphate + ADP + H(+)</text>
        <dbReference type="Rhea" id="RHEA:15769"/>
        <dbReference type="ChEBI" id="CHEBI:2480"/>
        <dbReference type="ChEBI" id="CHEBI:15378"/>
        <dbReference type="ChEBI" id="CHEBI:30616"/>
        <dbReference type="ChEBI" id="CHEBI:58502"/>
        <dbReference type="ChEBI" id="CHEBI:456216"/>
        <dbReference type="EC" id="2.7.1.156"/>
    </reaction>
</comment>
<dbReference type="GO" id="GO:0043752">
    <property type="term" value="F:adenosylcobinamide kinase activity"/>
    <property type="evidence" value="ECO:0007669"/>
    <property type="project" value="UniProtKB-EC"/>
</dbReference>
<dbReference type="EMBL" id="QOKZ01000002">
    <property type="protein sequence ID" value="RMC36109.1"/>
    <property type="molecule type" value="Genomic_DNA"/>
</dbReference>
<evidence type="ECO:0000256" key="7">
    <source>
        <dbReference type="ARBA" id="ARBA00007490"/>
    </source>
</evidence>
<proteinExistence type="inferred from homology"/>
<dbReference type="PIRSF" id="PIRSF006135">
    <property type="entry name" value="CobU"/>
    <property type="match status" value="1"/>
</dbReference>
<feature type="binding site" evidence="16">
    <location>
        <begin position="37"/>
        <end position="39"/>
    </location>
    <ligand>
        <name>GTP</name>
        <dbReference type="ChEBI" id="CHEBI:37565"/>
    </ligand>
</feature>
<evidence type="ECO:0000256" key="8">
    <source>
        <dbReference type="ARBA" id="ARBA00022573"/>
    </source>
</evidence>
<comment type="caution">
    <text evidence="17">The sequence shown here is derived from an EMBL/GenBank/DDBJ whole genome shotgun (WGS) entry which is preliminary data.</text>
</comment>
<dbReference type="Gene3D" id="3.40.50.300">
    <property type="entry name" value="P-loop containing nucleotide triphosphate hydrolases"/>
    <property type="match status" value="1"/>
</dbReference>
<reference evidence="17 18" key="1">
    <citation type="submission" date="2018-07" db="EMBL/GenBank/DDBJ databases">
        <authorList>
            <person name="Zhang Y."/>
            <person name="Wang L."/>
            <person name="Ma S."/>
        </authorList>
    </citation>
    <scope>NUCLEOTIDE SEQUENCE [LARGE SCALE GENOMIC DNA]</scope>
    <source>
        <strain evidence="17 18">4-2</strain>
    </source>
</reference>
<feature type="active site" description="GMP-histidine intermediate" evidence="15">
    <location>
        <position position="53"/>
    </location>
</feature>
<gene>
    <name evidence="17" type="ORF">C9E81_05230</name>
</gene>
<keyword evidence="18" id="KW-1185">Reference proteome</keyword>
<dbReference type="InterPro" id="IPR003203">
    <property type="entry name" value="CobU/CobP"/>
</dbReference>
<dbReference type="UniPathway" id="UPA00148">
    <property type="reaction ID" value="UER00236"/>
</dbReference>
<dbReference type="EC" id="2.7.7.62" evidence="14"/>
<comment type="catalytic activity">
    <reaction evidence="2 14">
        <text>adenosylcob(III)inamide phosphate + GTP + H(+) = adenosylcob(III)inamide-GDP + diphosphate</text>
        <dbReference type="Rhea" id="RHEA:22712"/>
        <dbReference type="ChEBI" id="CHEBI:15378"/>
        <dbReference type="ChEBI" id="CHEBI:33019"/>
        <dbReference type="ChEBI" id="CHEBI:37565"/>
        <dbReference type="ChEBI" id="CHEBI:58502"/>
        <dbReference type="ChEBI" id="CHEBI:60487"/>
        <dbReference type="EC" id="2.7.7.62"/>
    </reaction>
</comment>
<dbReference type="RefSeq" id="WP_122111273.1">
    <property type="nucleotide sequence ID" value="NZ_QOKZ01000002.1"/>
</dbReference>
<dbReference type="SUPFAM" id="SSF52540">
    <property type="entry name" value="P-loop containing nucleoside triphosphate hydrolases"/>
    <property type="match status" value="1"/>
</dbReference>
<dbReference type="GO" id="GO:0008820">
    <property type="term" value="F:cobinamide phosphate guanylyltransferase activity"/>
    <property type="evidence" value="ECO:0007669"/>
    <property type="project" value="UniProtKB-UniRule"/>
</dbReference>
<evidence type="ECO:0000256" key="13">
    <source>
        <dbReference type="ARBA" id="ARBA00023134"/>
    </source>
</evidence>
<dbReference type="CDD" id="cd00544">
    <property type="entry name" value="CobU"/>
    <property type="match status" value="1"/>
</dbReference>
<dbReference type="GO" id="GO:0005525">
    <property type="term" value="F:GTP binding"/>
    <property type="evidence" value="ECO:0007669"/>
    <property type="project" value="UniProtKB-UniRule"/>
</dbReference>
<comment type="pathway">
    <text evidence="6 14">Cofactor biosynthesis; adenosylcobalamin biosynthesis; adenosylcobalamin from cob(II)yrinate a,c-diamide: step 5/7.</text>
</comment>
<dbReference type="AlphaFoldDB" id="A0A3M0MEU8"/>
<dbReference type="InterPro" id="IPR027417">
    <property type="entry name" value="P-loop_NTPase"/>
</dbReference>
<keyword evidence="8 14" id="KW-0169">Cobalamin biosynthesis</keyword>
<dbReference type="NCBIfam" id="NF004469">
    <property type="entry name" value="PRK05800.1"/>
    <property type="match status" value="1"/>
</dbReference>
<dbReference type="EC" id="2.7.1.156" evidence="14"/>
<dbReference type="PANTHER" id="PTHR34848:SF1">
    <property type="entry name" value="BIFUNCTIONAL ADENOSYLCOBALAMIN BIOSYNTHESIS PROTEIN COBU"/>
    <property type="match status" value="1"/>
</dbReference>